<dbReference type="Proteomes" id="UP000887576">
    <property type="component" value="Unplaced"/>
</dbReference>
<protein>
    <submittedName>
        <fullName evidence="2">Uncharacterized protein</fullName>
    </submittedName>
</protein>
<evidence type="ECO:0000313" key="1">
    <source>
        <dbReference type="Proteomes" id="UP000887576"/>
    </source>
</evidence>
<organism evidence="1 2">
    <name type="scientific">Panagrolaimus sp. JU765</name>
    <dbReference type="NCBI Taxonomy" id="591449"/>
    <lineage>
        <taxon>Eukaryota</taxon>
        <taxon>Metazoa</taxon>
        <taxon>Ecdysozoa</taxon>
        <taxon>Nematoda</taxon>
        <taxon>Chromadorea</taxon>
        <taxon>Rhabditida</taxon>
        <taxon>Tylenchina</taxon>
        <taxon>Panagrolaimomorpha</taxon>
        <taxon>Panagrolaimoidea</taxon>
        <taxon>Panagrolaimidae</taxon>
        <taxon>Panagrolaimus</taxon>
    </lineage>
</organism>
<evidence type="ECO:0000313" key="2">
    <source>
        <dbReference type="WBParaSite" id="JU765_v2.g13676.t1"/>
    </source>
</evidence>
<proteinExistence type="predicted"/>
<dbReference type="WBParaSite" id="JU765_v2.g13676.t1">
    <property type="protein sequence ID" value="JU765_v2.g13676.t1"/>
    <property type="gene ID" value="JU765_v2.g13676"/>
</dbReference>
<accession>A0AC34Q876</accession>
<sequence length="107" mass="12419">NEESSQLYHDTFEYLSRGYSGEDYFNDYGCFLGIICEEQFWLKADKATISFPTEYKRLPFTIQKKIKLVKCNKIQLGTSIDVPFNTPKEKVIYSESLKGLTETVLLL</sequence>
<reference evidence="2" key="1">
    <citation type="submission" date="2022-11" db="UniProtKB">
        <authorList>
            <consortium name="WormBaseParasite"/>
        </authorList>
    </citation>
    <scope>IDENTIFICATION</scope>
</reference>
<name>A0AC34Q876_9BILA</name>